<protein>
    <submittedName>
        <fullName evidence="1">CTP synthetase</fullName>
    </submittedName>
</protein>
<dbReference type="InterPro" id="IPR055550">
    <property type="entry name" value="DUF7126"/>
</dbReference>
<proteinExistence type="predicted"/>
<accession>A0A7D5L9W8</accession>
<evidence type="ECO:0000313" key="2">
    <source>
        <dbReference type="Proteomes" id="UP000509626"/>
    </source>
</evidence>
<gene>
    <name evidence="1" type="ORF">HUG12_07240</name>
</gene>
<dbReference type="GeneID" id="56037241"/>
<evidence type="ECO:0000313" key="1">
    <source>
        <dbReference type="EMBL" id="QLG61532.1"/>
    </source>
</evidence>
<dbReference type="Pfam" id="PF23443">
    <property type="entry name" value="DUF7126"/>
    <property type="match status" value="1"/>
</dbReference>
<dbReference type="AlphaFoldDB" id="A0A7D5L9W8"/>
<reference evidence="1 2" key="1">
    <citation type="submission" date="2020-06" db="EMBL/GenBank/DDBJ databases">
        <title>NJ-3-1, isolated from saline soil.</title>
        <authorList>
            <person name="Cui H.L."/>
            <person name="Shi X."/>
        </authorList>
    </citation>
    <scope>NUCLEOTIDE SEQUENCE [LARGE SCALE GENOMIC DNA]</scope>
    <source>
        <strain evidence="1 2">NJ-3-1</strain>
    </source>
</reference>
<dbReference type="RefSeq" id="WP_179268117.1">
    <property type="nucleotide sequence ID" value="NZ_CP058579.1"/>
</dbReference>
<organism evidence="1 2">
    <name type="scientific">Halorarum salinum</name>
    <dbReference type="NCBI Taxonomy" id="2743089"/>
    <lineage>
        <taxon>Archaea</taxon>
        <taxon>Methanobacteriati</taxon>
        <taxon>Methanobacteriota</taxon>
        <taxon>Stenosarchaea group</taxon>
        <taxon>Halobacteria</taxon>
        <taxon>Halobacteriales</taxon>
        <taxon>Haloferacaceae</taxon>
        <taxon>Halorarum</taxon>
    </lineage>
</organism>
<dbReference type="OrthoDB" id="302988at2157"/>
<dbReference type="EMBL" id="CP058579">
    <property type="protein sequence ID" value="QLG61532.1"/>
    <property type="molecule type" value="Genomic_DNA"/>
</dbReference>
<dbReference type="KEGG" id="halu:HUG12_07240"/>
<keyword evidence="2" id="KW-1185">Reference proteome</keyword>
<name>A0A7D5L9W8_9EURY</name>
<dbReference type="Gene3D" id="3.40.50.720">
    <property type="entry name" value="NAD(P)-binding Rossmann-like Domain"/>
    <property type="match status" value="1"/>
</dbReference>
<sequence length="109" mass="11222">MTTKTAIVAGPDEDDLGDALEAQDLEVTRLDGVVTGDALRGADVDGAALFVLTDVGEATSIAVAKELNPDVRVVVYARESLPEFAAAQADLAVDPELLEADVVAEELAG</sequence>
<dbReference type="Proteomes" id="UP000509626">
    <property type="component" value="Chromosome"/>
</dbReference>